<feature type="transmembrane region" description="Helical" evidence="1">
    <location>
        <begin position="165"/>
        <end position="186"/>
    </location>
</feature>
<keyword evidence="1" id="KW-1133">Transmembrane helix</keyword>
<dbReference type="EMBL" id="JACHMX010000001">
    <property type="protein sequence ID" value="MBB5852883.1"/>
    <property type="molecule type" value="Genomic_DNA"/>
</dbReference>
<comment type="caution">
    <text evidence="2">The sequence shown here is derived from an EMBL/GenBank/DDBJ whole genome shotgun (WGS) entry which is preliminary data.</text>
</comment>
<feature type="transmembrane region" description="Helical" evidence="1">
    <location>
        <begin position="12"/>
        <end position="31"/>
    </location>
</feature>
<accession>A0A841B1E3</accession>
<name>A0A841B1E3_9PSEU</name>
<proteinExistence type="predicted"/>
<gene>
    <name evidence="2" type="ORF">HDA45_002970</name>
</gene>
<sequence>MRWAVLYARSRALPASSAALAVSMAVIWFLARDRWSMIPVSLALLVAIAVTAIGLSGQDVDLDRTAAIRWVPRRGLHLLLIGGLAVGAVLLPRLWEADRVPVEIILRNAGGLLGLVGIAAVLFGGAFGWTLPLFVFVFSFVVWATTSGTDTTHLVITWLFQPTDVAAATWTAVVLGVAGLGTYAVFGNRR</sequence>
<evidence type="ECO:0000313" key="2">
    <source>
        <dbReference type="EMBL" id="MBB5852883.1"/>
    </source>
</evidence>
<protein>
    <submittedName>
        <fullName evidence="2">Uncharacterized protein</fullName>
    </submittedName>
</protein>
<feature type="transmembrane region" description="Helical" evidence="1">
    <location>
        <begin position="112"/>
        <end position="145"/>
    </location>
</feature>
<reference evidence="2 3" key="1">
    <citation type="submission" date="2020-08" db="EMBL/GenBank/DDBJ databases">
        <title>Sequencing the genomes of 1000 actinobacteria strains.</title>
        <authorList>
            <person name="Klenk H.-P."/>
        </authorList>
    </citation>
    <scope>NUCLEOTIDE SEQUENCE [LARGE SCALE GENOMIC DNA]</scope>
    <source>
        <strain evidence="2 3">DSM 45272</strain>
    </source>
</reference>
<keyword evidence="1" id="KW-0812">Transmembrane</keyword>
<keyword evidence="1" id="KW-0472">Membrane</keyword>
<dbReference type="RefSeq" id="WP_221471121.1">
    <property type="nucleotide sequence ID" value="NZ_JACHMX010000001.1"/>
</dbReference>
<keyword evidence="3" id="KW-1185">Reference proteome</keyword>
<evidence type="ECO:0000313" key="3">
    <source>
        <dbReference type="Proteomes" id="UP000580861"/>
    </source>
</evidence>
<feature type="transmembrane region" description="Helical" evidence="1">
    <location>
        <begin position="38"/>
        <end position="55"/>
    </location>
</feature>
<dbReference type="Proteomes" id="UP000580861">
    <property type="component" value="Unassembled WGS sequence"/>
</dbReference>
<evidence type="ECO:0000256" key="1">
    <source>
        <dbReference type="SAM" id="Phobius"/>
    </source>
</evidence>
<dbReference type="AlphaFoldDB" id="A0A841B1E3"/>
<feature type="transmembrane region" description="Helical" evidence="1">
    <location>
        <begin position="75"/>
        <end position="91"/>
    </location>
</feature>
<organism evidence="2 3">
    <name type="scientific">Amycolatopsis umgeniensis</name>
    <dbReference type="NCBI Taxonomy" id="336628"/>
    <lineage>
        <taxon>Bacteria</taxon>
        <taxon>Bacillati</taxon>
        <taxon>Actinomycetota</taxon>
        <taxon>Actinomycetes</taxon>
        <taxon>Pseudonocardiales</taxon>
        <taxon>Pseudonocardiaceae</taxon>
        <taxon>Amycolatopsis</taxon>
    </lineage>
</organism>